<keyword evidence="1" id="KW-0472">Membrane</keyword>
<proteinExistence type="predicted"/>
<keyword evidence="1" id="KW-0812">Transmembrane</keyword>
<accession>A0A1X7HKU5</accession>
<name>A0A1X7HKU5_9BACL</name>
<evidence type="ECO:0000313" key="3">
    <source>
        <dbReference type="Proteomes" id="UP000192940"/>
    </source>
</evidence>
<keyword evidence="3" id="KW-1185">Reference proteome</keyword>
<reference evidence="2 3" key="1">
    <citation type="submission" date="2017-04" db="EMBL/GenBank/DDBJ databases">
        <authorList>
            <person name="Afonso C.L."/>
            <person name="Miller P.J."/>
            <person name="Scott M.A."/>
            <person name="Spackman E."/>
            <person name="Goraichik I."/>
            <person name="Dimitrov K.M."/>
            <person name="Suarez D.L."/>
            <person name="Swayne D.E."/>
        </authorList>
    </citation>
    <scope>NUCLEOTIDE SEQUENCE [LARGE SCALE GENOMIC DNA]</scope>
    <source>
        <strain evidence="2 3">N3/975</strain>
    </source>
</reference>
<feature type="transmembrane region" description="Helical" evidence="1">
    <location>
        <begin position="25"/>
        <end position="44"/>
    </location>
</feature>
<dbReference type="Proteomes" id="UP000192940">
    <property type="component" value="Chromosome I"/>
</dbReference>
<dbReference type="STRING" id="1313296.SAMN05661091_3751"/>
<sequence length="85" mass="9665">MTGPDDKNFSTGEELFNYANYLGQLVLKSLPLLGIMVLIVQLLLHIDSVRPFLSSVYRMEGVPVDTQNVKDWMDEKKPSFLHHSS</sequence>
<organism evidence="2 3">
    <name type="scientific">Paenibacillus uliginis N3/975</name>
    <dbReference type="NCBI Taxonomy" id="1313296"/>
    <lineage>
        <taxon>Bacteria</taxon>
        <taxon>Bacillati</taxon>
        <taxon>Bacillota</taxon>
        <taxon>Bacilli</taxon>
        <taxon>Bacillales</taxon>
        <taxon>Paenibacillaceae</taxon>
        <taxon>Paenibacillus</taxon>
    </lineage>
</organism>
<evidence type="ECO:0000256" key="1">
    <source>
        <dbReference type="SAM" id="Phobius"/>
    </source>
</evidence>
<dbReference type="RefSeq" id="WP_244562749.1">
    <property type="nucleotide sequence ID" value="NZ_LT840184.1"/>
</dbReference>
<evidence type="ECO:0000313" key="2">
    <source>
        <dbReference type="EMBL" id="SMF87482.1"/>
    </source>
</evidence>
<dbReference type="EMBL" id="LT840184">
    <property type="protein sequence ID" value="SMF87482.1"/>
    <property type="molecule type" value="Genomic_DNA"/>
</dbReference>
<keyword evidence="1" id="KW-1133">Transmembrane helix</keyword>
<gene>
    <name evidence="2" type="ORF">SAMN05661091_3751</name>
</gene>
<dbReference type="AlphaFoldDB" id="A0A1X7HKU5"/>
<protein>
    <submittedName>
        <fullName evidence="2">Uncharacterized protein</fullName>
    </submittedName>
</protein>